<evidence type="ECO:0000313" key="2">
    <source>
        <dbReference type="Proteomes" id="UP000195781"/>
    </source>
</evidence>
<dbReference type="OrthoDB" id="9800296at2"/>
<dbReference type="AlphaFoldDB" id="A0A1Y3XUW4"/>
<accession>A0A1Y3XUW4</accession>
<dbReference type="RefSeq" id="WP_094335002.1">
    <property type="nucleotide sequence ID" value="NZ_NFIE01000004.1"/>
</dbReference>
<reference evidence="2" key="1">
    <citation type="submission" date="2017-04" db="EMBL/GenBank/DDBJ databases">
        <title>Function of individual gut microbiota members based on whole genome sequencing of pure cultures obtained from chicken caecum.</title>
        <authorList>
            <person name="Medvecky M."/>
            <person name="Cejkova D."/>
            <person name="Polansky O."/>
            <person name="Karasova D."/>
            <person name="Kubasova T."/>
            <person name="Cizek A."/>
            <person name="Rychlik I."/>
        </authorList>
    </citation>
    <scope>NUCLEOTIDE SEQUENCE [LARGE SCALE GENOMIC DNA]</scope>
    <source>
        <strain evidence="2">An5</strain>
    </source>
</reference>
<evidence type="ECO:0000313" key="1">
    <source>
        <dbReference type="EMBL" id="OUN89315.1"/>
    </source>
</evidence>
<comment type="caution">
    <text evidence="1">The sequence shown here is derived from an EMBL/GenBank/DDBJ whole genome shotgun (WGS) entry which is preliminary data.</text>
</comment>
<protein>
    <submittedName>
        <fullName evidence="1">Uncharacterized protein</fullName>
    </submittedName>
</protein>
<sequence>MKEPHIVPDKPSVPVPYLHYEDKDALNRLTAYNRTVLGKRHARQCGCFHCGSRFRADEISEWMHEEDGDDTALCPYCGMDAVVYGTATFPLSTALLSQLYMSWFEEEYRERQKRALLIPDYSNKKTFLQKGIPFLLKDERFVQFVDEIELMPAKIWYYLQGYHAYAGALNNSVAKFEGKNDRCLVKLRAFTDVDGCLRVDITNSKEGHLPFEPSTEGELRRVCTLVQQYGKELHGVIEDRATRKMKLYVAREKA</sequence>
<proteinExistence type="predicted"/>
<organism evidence="1 2">
    <name type="scientific">[Collinsella] massiliensis</name>
    <dbReference type="NCBI Taxonomy" id="1232426"/>
    <lineage>
        <taxon>Bacteria</taxon>
        <taxon>Bacillati</taxon>
        <taxon>Actinomycetota</taxon>
        <taxon>Coriobacteriia</taxon>
        <taxon>Coriobacteriales</taxon>
        <taxon>Coriobacteriaceae</taxon>
        <taxon>Enorma</taxon>
    </lineage>
</organism>
<name>A0A1Y3XUW4_9ACTN</name>
<dbReference type="EMBL" id="NFIE01000004">
    <property type="protein sequence ID" value="OUN89315.1"/>
    <property type="molecule type" value="Genomic_DNA"/>
</dbReference>
<keyword evidence="2" id="KW-1185">Reference proteome</keyword>
<gene>
    <name evidence="1" type="ORF">B5G02_02220</name>
</gene>
<dbReference type="Proteomes" id="UP000195781">
    <property type="component" value="Unassembled WGS sequence"/>
</dbReference>